<dbReference type="Gene3D" id="1.50.10.20">
    <property type="match status" value="1"/>
</dbReference>
<feature type="binding site" evidence="9">
    <location>
        <position position="789"/>
    </location>
    <ligand>
        <name>Zn(2+)</name>
        <dbReference type="ChEBI" id="CHEBI:29105"/>
    </ligand>
</feature>
<evidence type="ECO:0000256" key="7">
    <source>
        <dbReference type="ARBA" id="ARBA00047899"/>
    </source>
</evidence>
<keyword evidence="9" id="KW-0479">Metal-binding</keyword>
<dbReference type="GO" id="GO:0004674">
    <property type="term" value="F:protein serine/threonine kinase activity"/>
    <property type="evidence" value="ECO:0007669"/>
    <property type="project" value="UniProtKB-KW"/>
</dbReference>
<comment type="catalytic activity">
    <reaction evidence="8">
        <text>L-seryl-[protein] + ATP = O-phospho-L-seryl-[protein] + ADP + H(+)</text>
        <dbReference type="Rhea" id="RHEA:17989"/>
        <dbReference type="Rhea" id="RHEA-COMP:9863"/>
        <dbReference type="Rhea" id="RHEA-COMP:11604"/>
        <dbReference type="ChEBI" id="CHEBI:15378"/>
        <dbReference type="ChEBI" id="CHEBI:29999"/>
        <dbReference type="ChEBI" id="CHEBI:30616"/>
        <dbReference type="ChEBI" id="CHEBI:83421"/>
        <dbReference type="ChEBI" id="CHEBI:456216"/>
        <dbReference type="EC" id="2.7.11.1"/>
    </reaction>
</comment>
<dbReference type="PANTHER" id="PTHR24363:SF0">
    <property type="entry name" value="SERINE_THREONINE KINASE LIKE DOMAIN CONTAINING 1"/>
    <property type="match status" value="1"/>
</dbReference>
<keyword evidence="2" id="KW-0723">Serine/threonine-protein kinase</keyword>
<dbReference type="RefSeq" id="WP_149847985.1">
    <property type="nucleotide sequence ID" value="NZ_VUOB01000005.1"/>
</dbReference>
<dbReference type="NCBIfam" id="NF038150">
    <property type="entry name" value="lanthi_synth_IV"/>
    <property type="match status" value="1"/>
</dbReference>
<dbReference type="CDD" id="cd04791">
    <property type="entry name" value="LanC_SerThrkinase"/>
    <property type="match status" value="1"/>
</dbReference>
<dbReference type="AlphaFoldDB" id="A0A5B2XRV5"/>
<evidence type="ECO:0000313" key="11">
    <source>
        <dbReference type="EMBL" id="KAA2265700.1"/>
    </source>
</evidence>
<feature type="binding site" evidence="9">
    <location>
        <position position="788"/>
    </location>
    <ligand>
        <name>Zn(2+)</name>
        <dbReference type="ChEBI" id="CHEBI:29105"/>
    </ligand>
</feature>
<dbReference type="EC" id="2.7.11.1" evidence="1"/>
<dbReference type="InterPro" id="IPR011009">
    <property type="entry name" value="Kinase-like_dom_sf"/>
</dbReference>
<keyword evidence="5 11" id="KW-0418">Kinase</keyword>
<sequence>MPNYLPIVERVLDEPDAAAGWRVDLREPWYLVTPPDHEPRRQGWKLHLSATPGSAPSVLERAARVLLRHDCAFKFASTPAVTARLVSARMDRARSGKFLTAYPADDDRLRALAKDLHEATLGLPGPAILSDRRYHRGSLVHYRYGCFHAPLELTDEGSYEMRLRDPDGASVRDDRLPWFAPPPWAVDPFPATDTPTRRRGDPVRLADRYVVSEAIRHSNRGGVYRARDERTGHDVLIKEARPHVGADLDGRDARDWLRHEADMLDLLAPHVITPQRLDLFSAGGHLFLVEEFVDGTNLQDWHREHDGQPSPESAWQLAGALSSVLDRVHAVGLVLRDLKPSNVIMRSDGTPLLIDLEAATRPGTRTAVVGTAGFVAPEYLRSGADHAPEPSADCFSLGATLLHATTGIHPVLVPDTVPGRWIGERLAALAHAAAPGSAALAALLPLVLGLTADEPDRWTLAHTRRFLRTGGPRVAPVSAGPELPDVDVDLLVRDGLAHLADTMDPSGEYLWPQPSSLPHGDPCNVQTGAAGVVALLRRAVGHGLESARPALRSAVRWMRWRLPQERRVLPGLHFGRSGAVWALHDAAVALGDSATADWAAASALEIPVAWPNLDVCHGVAGAGLTQLRFWHATGDERFAARAAAAADTVLRQVRLARSGVDWLADGGFRDDLAGLGSYGFAHGVAGVGAFLLAAGRDLGRPDLVEVAVGGGHALCAVARTRGDAAWWPKGPGRAERPGLDFWCNGASGVGTFLVRLWRETGDATFLDHARRAARAAYLDRWRLGPGICHGVAGNAELLLDLAQATGEDGYRRQAAELATCLFTRAVRVRGRLLVPDDTLREVCPSYQVGFAGVLDFLLRLRHGGDRAWLVDRRFPLAA</sequence>
<evidence type="ECO:0000256" key="6">
    <source>
        <dbReference type="ARBA" id="ARBA00022840"/>
    </source>
</evidence>
<dbReference type="Gene3D" id="1.10.510.10">
    <property type="entry name" value="Transferase(Phosphotransferase) domain 1"/>
    <property type="match status" value="1"/>
</dbReference>
<reference evidence="11 12" key="2">
    <citation type="submission" date="2019-09" db="EMBL/GenBank/DDBJ databases">
        <authorList>
            <person name="Jin C."/>
        </authorList>
    </citation>
    <scope>NUCLEOTIDE SEQUENCE [LARGE SCALE GENOMIC DNA]</scope>
    <source>
        <strain evidence="11 12">AN110305</strain>
    </source>
</reference>
<dbReference type="SMART" id="SM00220">
    <property type="entry name" value="S_TKc"/>
    <property type="match status" value="1"/>
</dbReference>
<dbReference type="InterPro" id="IPR058053">
    <property type="entry name" value="RamC_C"/>
</dbReference>
<feature type="binding site" evidence="9">
    <location>
        <position position="743"/>
    </location>
    <ligand>
        <name>Zn(2+)</name>
        <dbReference type="ChEBI" id="CHEBI:29105"/>
    </ligand>
</feature>
<dbReference type="Pfam" id="PF25816">
    <property type="entry name" value="RamC_N"/>
    <property type="match status" value="1"/>
</dbReference>
<dbReference type="OrthoDB" id="1492512at2"/>
<keyword evidence="6" id="KW-0067">ATP-binding</keyword>
<evidence type="ECO:0000256" key="4">
    <source>
        <dbReference type="ARBA" id="ARBA00022741"/>
    </source>
</evidence>
<accession>A0A5B2XRV5</accession>
<dbReference type="SUPFAM" id="SSF158745">
    <property type="entry name" value="LanC-like"/>
    <property type="match status" value="1"/>
</dbReference>
<dbReference type="GO" id="GO:0046872">
    <property type="term" value="F:metal ion binding"/>
    <property type="evidence" value="ECO:0007669"/>
    <property type="project" value="UniProtKB-KW"/>
</dbReference>
<comment type="catalytic activity">
    <reaction evidence="7">
        <text>L-threonyl-[protein] + ATP = O-phospho-L-threonyl-[protein] + ADP + H(+)</text>
        <dbReference type="Rhea" id="RHEA:46608"/>
        <dbReference type="Rhea" id="RHEA-COMP:11060"/>
        <dbReference type="Rhea" id="RHEA-COMP:11605"/>
        <dbReference type="ChEBI" id="CHEBI:15378"/>
        <dbReference type="ChEBI" id="CHEBI:30013"/>
        <dbReference type="ChEBI" id="CHEBI:30616"/>
        <dbReference type="ChEBI" id="CHEBI:61977"/>
        <dbReference type="ChEBI" id="CHEBI:456216"/>
        <dbReference type="EC" id="2.7.11.1"/>
    </reaction>
</comment>
<dbReference type="GO" id="GO:0005524">
    <property type="term" value="F:ATP binding"/>
    <property type="evidence" value="ECO:0007669"/>
    <property type="project" value="UniProtKB-KW"/>
</dbReference>
<evidence type="ECO:0000256" key="9">
    <source>
        <dbReference type="PIRSR" id="PIRSR607822-1"/>
    </source>
</evidence>
<dbReference type="Pfam" id="PF00069">
    <property type="entry name" value="Pkinase"/>
    <property type="match status" value="1"/>
</dbReference>
<keyword evidence="4" id="KW-0547">Nucleotide-binding</keyword>
<dbReference type="Proteomes" id="UP000323454">
    <property type="component" value="Unassembled WGS sequence"/>
</dbReference>
<evidence type="ECO:0000256" key="2">
    <source>
        <dbReference type="ARBA" id="ARBA00022527"/>
    </source>
</evidence>
<keyword evidence="9" id="KW-0862">Zinc</keyword>
<keyword evidence="3" id="KW-0808">Transferase</keyword>
<reference evidence="11 12" key="1">
    <citation type="submission" date="2019-09" db="EMBL/GenBank/DDBJ databases">
        <title>Goodfellowia gen. nov., a new genus of the Pseudonocardineae related to Actinoalloteichus, containing Goodfellowia coeruleoviolacea gen. nov., comb. nov. gen. nov., comb. nov.</title>
        <authorList>
            <person name="Labeda D."/>
        </authorList>
    </citation>
    <scope>NUCLEOTIDE SEQUENCE [LARGE SCALE GENOMIC DNA]</scope>
    <source>
        <strain evidence="11 12">AN110305</strain>
    </source>
</reference>
<dbReference type="InterPro" id="IPR000719">
    <property type="entry name" value="Prot_kinase_dom"/>
</dbReference>
<dbReference type="InterPro" id="IPR057929">
    <property type="entry name" value="RamC_N"/>
</dbReference>
<dbReference type="GO" id="GO:0031179">
    <property type="term" value="P:peptide modification"/>
    <property type="evidence" value="ECO:0007669"/>
    <property type="project" value="InterPro"/>
</dbReference>
<evidence type="ECO:0000256" key="3">
    <source>
        <dbReference type="ARBA" id="ARBA00022679"/>
    </source>
</evidence>
<dbReference type="SMART" id="SM01260">
    <property type="entry name" value="LANC_like"/>
    <property type="match status" value="1"/>
</dbReference>
<dbReference type="PRINTS" id="PR01950">
    <property type="entry name" value="LANCSUPER"/>
</dbReference>
<dbReference type="PANTHER" id="PTHR24363">
    <property type="entry name" value="SERINE/THREONINE PROTEIN KINASE"/>
    <property type="match status" value="1"/>
</dbReference>
<organism evidence="11 12">
    <name type="scientific">Solihabitans fulvus</name>
    <dbReference type="NCBI Taxonomy" id="1892852"/>
    <lineage>
        <taxon>Bacteria</taxon>
        <taxon>Bacillati</taxon>
        <taxon>Actinomycetota</taxon>
        <taxon>Actinomycetes</taxon>
        <taxon>Pseudonocardiales</taxon>
        <taxon>Pseudonocardiaceae</taxon>
        <taxon>Solihabitans</taxon>
    </lineage>
</organism>
<feature type="domain" description="Protein kinase" evidence="10">
    <location>
        <begin position="209"/>
        <end position="467"/>
    </location>
</feature>
<evidence type="ECO:0000313" key="12">
    <source>
        <dbReference type="Proteomes" id="UP000323454"/>
    </source>
</evidence>
<gene>
    <name evidence="11" type="ORF">F0L68_03775</name>
</gene>
<evidence type="ECO:0000256" key="5">
    <source>
        <dbReference type="ARBA" id="ARBA00022777"/>
    </source>
</evidence>
<keyword evidence="12" id="KW-1185">Reference proteome</keyword>
<dbReference type="Pfam" id="PF05147">
    <property type="entry name" value="LANC_like"/>
    <property type="match status" value="1"/>
</dbReference>
<dbReference type="EMBL" id="VUOB01000005">
    <property type="protein sequence ID" value="KAA2265700.1"/>
    <property type="molecule type" value="Genomic_DNA"/>
</dbReference>
<comment type="caution">
    <text evidence="11">The sequence shown here is derived from an EMBL/GenBank/DDBJ whole genome shotgun (WGS) entry which is preliminary data.</text>
</comment>
<evidence type="ECO:0000256" key="8">
    <source>
        <dbReference type="ARBA" id="ARBA00048679"/>
    </source>
</evidence>
<evidence type="ECO:0000259" key="10">
    <source>
        <dbReference type="PROSITE" id="PS50011"/>
    </source>
</evidence>
<name>A0A5B2XRV5_9PSEU</name>
<evidence type="ECO:0000256" key="1">
    <source>
        <dbReference type="ARBA" id="ARBA00012513"/>
    </source>
</evidence>
<protein>
    <recommendedName>
        <fullName evidence="1">non-specific serine/threonine protein kinase</fullName>
        <ecNumber evidence="1">2.7.11.1</ecNumber>
    </recommendedName>
</protein>
<dbReference type="InterPro" id="IPR007822">
    <property type="entry name" value="LANC-like"/>
</dbReference>
<dbReference type="SUPFAM" id="SSF56112">
    <property type="entry name" value="Protein kinase-like (PK-like)"/>
    <property type="match status" value="1"/>
</dbReference>
<proteinExistence type="predicted"/>
<dbReference type="PROSITE" id="PS50011">
    <property type="entry name" value="PROTEIN_KINASE_DOM"/>
    <property type="match status" value="1"/>
</dbReference>